<evidence type="ECO:0000313" key="9">
    <source>
        <dbReference type="EMBL" id="KAJ8780703.1"/>
    </source>
</evidence>
<dbReference type="GO" id="GO:0070837">
    <property type="term" value="P:dehydroascorbic acid transport"/>
    <property type="evidence" value="ECO:0007669"/>
    <property type="project" value="TreeGrafter"/>
</dbReference>
<dbReference type="InterPro" id="IPR020846">
    <property type="entry name" value="MFS_dom"/>
</dbReference>
<reference evidence="9 10" key="1">
    <citation type="submission" date="2022-11" db="EMBL/GenBank/DDBJ databases">
        <title>Whole genome sequence of Eschrichtius robustus ER-17-0199.</title>
        <authorList>
            <person name="Bruniche-Olsen A."/>
            <person name="Black A.N."/>
            <person name="Fields C.J."/>
            <person name="Walden K."/>
            <person name="Dewoody J.A."/>
        </authorList>
    </citation>
    <scope>NUCLEOTIDE SEQUENCE [LARGE SCALE GENOMIC DNA]</scope>
    <source>
        <strain evidence="9">ER-17-0199</strain>
        <tissue evidence="9">Blubber</tissue>
    </source>
</reference>
<dbReference type="AlphaFoldDB" id="A0AB34GN58"/>
<keyword evidence="2" id="KW-1003">Cell membrane</keyword>
<dbReference type="GO" id="GO:0005886">
    <property type="term" value="C:plasma membrane"/>
    <property type="evidence" value="ECO:0007669"/>
    <property type="project" value="UniProtKB-SubCell"/>
</dbReference>
<evidence type="ECO:0000256" key="7">
    <source>
        <dbReference type="SAM" id="Phobius"/>
    </source>
</evidence>
<keyword evidence="3" id="KW-0762">Sugar transport</keyword>
<evidence type="ECO:0000256" key="3">
    <source>
        <dbReference type="ARBA" id="ARBA00022597"/>
    </source>
</evidence>
<proteinExistence type="predicted"/>
<feature type="transmembrane region" description="Helical" evidence="7">
    <location>
        <begin position="125"/>
        <end position="144"/>
    </location>
</feature>
<dbReference type="GO" id="GO:0046323">
    <property type="term" value="P:D-glucose import"/>
    <property type="evidence" value="ECO:0007669"/>
    <property type="project" value="TreeGrafter"/>
</dbReference>
<keyword evidence="3" id="KW-0813">Transport</keyword>
<gene>
    <name evidence="9" type="ORF">J1605_000746</name>
</gene>
<dbReference type="EMBL" id="JAIQCJ010002152">
    <property type="protein sequence ID" value="KAJ8780703.1"/>
    <property type="molecule type" value="Genomic_DNA"/>
</dbReference>
<dbReference type="InterPro" id="IPR036259">
    <property type="entry name" value="MFS_trans_sf"/>
</dbReference>
<name>A0AB34GN58_ESCRO</name>
<evidence type="ECO:0000259" key="8">
    <source>
        <dbReference type="PROSITE" id="PS50850"/>
    </source>
</evidence>
<dbReference type="PROSITE" id="PS50850">
    <property type="entry name" value="MFS"/>
    <property type="match status" value="1"/>
</dbReference>
<dbReference type="PANTHER" id="PTHR23503">
    <property type="entry name" value="SOLUTE CARRIER FAMILY 2"/>
    <property type="match status" value="1"/>
</dbReference>
<accession>A0AB34GN58</accession>
<evidence type="ECO:0000256" key="1">
    <source>
        <dbReference type="ARBA" id="ARBA00004651"/>
    </source>
</evidence>
<keyword evidence="10" id="KW-1185">Reference proteome</keyword>
<evidence type="ECO:0000256" key="6">
    <source>
        <dbReference type="ARBA" id="ARBA00023136"/>
    </source>
</evidence>
<feature type="transmembrane region" description="Helical" evidence="7">
    <location>
        <begin position="156"/>
        <end position="178"/>
    </location>
</feature>
<dbReference type="GO" id="GO:0055056">
    <property type="term" value="F:D-glucose transmembrane transporter activity"/>
    <property type="evidence" value="ECO:0007669"/>
    <property type="project" value="TreeGrafter"/>
</dbReference>
<dbReference type="Gene3D" id="1.20.1250.20">
    <property type="entry name" value="MFS general substrate transporter like domains"/>
    <property type="match status" value="2"/>
</dbReference>
<comment type="caution">
    <text evidence="9">The sequence shown here is derived from an EMBL/GenBank/DDBJ whole genome shotgun (WGS) entry which is preliminary data.</text>
</comment>
<feature type="transmembrane region" description="Helical" evidence="7">
    <location>
        <begin position="190"/>
        <end position="211"/>
    </location>
</feature>
<evidence type="ECO:0000256" key="5">
    <source>
        <dbReference type="ARBA" id="ARBA00022989"/>
    </source>
</evidence>
<keyword evidence="5 7" id="KW-1133">Transmembrane helix</keyword>
<evidence type="ECO:0000256" key="2">
    <source>
        <dbReference type="ARBA" id="ARBA00022475"/>
    </source>
</evidence>
<dbReference type="Proteomes" id="UP001159641">
    <property type="component" value="Unassembled WGS sequence"/>
</dbReference>
<dbReference type="InterPro" id="IPR045263">
    <property type="entry name" value="GLUT"/>
</dbReference>
<feature type="transmembrane region" description="Helical" evidence="7">
    <location>
        <begin position="36"/>
        <end position="63"/>
    </location>
</feature>
<keyword evidence="4 7" id="KW-0812">Transmembrane</keyword>
<organism evidence="9 10">
    <name type="scientific">Eschrichtius robustus</name>
    <name type="common">California gray whale</name>
    <name type="synonym">Eschrichtius gibbosus</name>
    <dbReference type="NCBI Taxonomy" id="9764"/>
    <lineage>
        <taxon>Eukaryota</taxon>
        <taxon>Metazoa</taxon>
        <taxon>Chordata</taxon>
        <taxon>Craniata</taxon>
        <taxon>Vertebrata</taxon>
        <taxon>Euteleostomi</taxon>
        <taxon>Mammalia</taxon>
        <taxon>Eutheria</taxon>
        <taxon>Laurasiatheria</taxon>
        <taxon>Artiodactyla</taxon>
        <taxon>Whippomorpha</taxon>
        <taxon>Cetacea</taxon>
        <taxon>Mysticeti</taxon>
        <taxon>Eschrichtiidae</taxon>
        <taxon>Eschrichtius</taxon>
    </lineage>
</organism>
<protein>
    <recommendedName>
        <fullName evidence="8">Major facilitator superfamily (MFS) profile domain-containing protein</fullName>
    </recommendedName>
</protein>
<feature type="domain" description="Major facilitator superfamily (MFS) profile" evidence="8">
    <location>
        <begin position="1"/>
        <end position="289"/>
    </location>
</feature>
<dbReference type="PANTHER" id="PTHR23503:SF30">
    <property type="entry name" value="SOLUTE CARRIER FAMILY 2, FACILITATED GLUCOSE TRANSPORTER MEMBER 7"/>
    <property type="match status" value="1"/>
</dbReference>
<dbReference type="SUPFAM" id="SSF103473">
    <property type="entry name" value="MFS general substrate transporter"/>
    <property type="match status" value="1"/>
</dbReference>
<keyword evidence="6 7" id="KW-0472">Membrane</keyword>
<dbReference type="InterPro" id="IPR005828">
    <property type="entry name" value="MFS_sugar_transport-like"/>
</dbReference>
<evidence type="ECO:0000256" key="4">
    <source>
        <dbReference type="ARBA" id="ARBA00022692"/>
    </source>
</evidence>
<dbReference type="Pfam" id="PF00083">
    <property type="entry name" value="Sugar_tr"/>
    <property type="match status" value="1"/>
</dbReference>
<evidence type="ECO:0000313" key="10">
    <source>
        <dbReference type="Proteomes" id="UP001159641"/>
    </source>
</evidence>
<comment type="subcellular location">
    <subcellularLocation>
        <location evidence="1">Cell membrane</location>
        <topology evidence="1">Multi-pass membrane protein</topology>
    </subcellularLocation>
</comment>
<sequence length="289" mass="31831">MSCLIVYGWGNVFQVLKSFYNETYFQRHGAFMDEKVMVLLWSCTMSMSSLGILVGSLLIGLLVDKCGSPGIRDDAPVSVRVLMVLECGQRVARSPRKGNTADQQCLPAIPAIPKGVSKVSEASELIIFSRVALGVCAGISYSALPMHLGELAPKNLRGALGTMTEVFVIVGIFLAQIFGLQGILGNPTCWPVHLVLTGVPTLLWLPSLPFFPESPRSTLIQKRDEEEVRQALRKLRGWADVEDEMEEILFTFPPVRQHLVSIIVPMTGQQLSRVNAVTYYVDMIYASLS</sequence>